<evidence type="ECO:0000313" key="2">
    <source>
        <dbReference type="Proteomes" id="UP000050525"/>
    </source>
</evidence>
<keyword evidence="2" id="KW-1185">Reference proteome</keyword>
<dbReference type="Proteomes" id="UP000050525">
    <property type="component" value="Unassembled WGS sequence"/>
</dbReference>
<proteinExistence type="predicted"/>
<dbReference type="AlphaFoldDB" id="A0A151MV28"/>
<comment type="caution">
    <text evidence="1">The sequence shown here is derived from an EMBL/GenBank/DDBJ whole genome shotgun (WGS) entry which is preliminary data.</text>
</comment>
<organism evidence="1 2">
    <name type="scientific">Alligator mississippiensis</name>
    <name type="common">American alligator</name>
    <dbReference type="NCBI Taxonomy" id="8496"/>
    <lineage>
        <taxon>Eukaryota</taxon>
        <taxon>Metazoa</taxon>
        <taxon>Chordata</taxon>
        <taxon>Craniata</taxon>
        <taxon>Vertebrata</taxon>
        <taxon>Euteleostomi</taxon>
        <taxon>Archelosauria</taxon>
        <taxon>Archosauria</taxon>
        <taxon>Crocodylia</taxon>
        <taxon>Alligatoridae</taxon>
        <taxon>Alligatorinae</taxon>
        <taxon>Alligator</taxon>
    </lineage>
</organism>
<protein>
    <submittedName>
        <fullName evidence="1">Uncharacterized protein</fullName>
    </submittedName>
</protein>
<gene>
    <name evidence="1" type="ORF">Y1Q_0015920</name>
</gene>
<evidence type="ECO:0000313" key="1">
    <source>
        <dbReference type="EMBL" id="KYO28299.1"/>
    </source>
</evidence>
<dbReference type="EMBL" id="AKHW03004924">
    <property type="protein sequence ID" value="KYO28299.1"/>
    <property type="molecule type" value="Genomic_DNA"/>
</dbReference>
<accession>A0A151MV28</accession>
<name>A0A151MV28_ALLMI</name>
<reference evidence="1 2" key="1">
    <citation type="journal article" date="2012" name="Genome Biol.">
        <title>Sequencing three crocodilian genomes to illuminate the evolution of archosaurs and amniotes.</title>
        <authorList>
            <person name="St John J.A."/>
            <person name="Braun E.L."/>
            <person name="Isberg S.R."/>
            <person name="Miles L.G."/>
            <person name="Chong A.Y."/>
            <person name="Gongora J."/>
            <person name="Dalzell P."/>
            <person name="Moran C."/>
            <person name="Bed'hom B."/>
            <person name="Abzhanov A."/>
            <person name="Burgess S.C."/>
            <person name="Cooksey A.M."/>
            <person name="Castoe T.A."/>
            <person name="Crawford N.G."/>
            <person name="Densmore L.D."/>
            <person name="Drew J.C."/>
            <person name="Edwards S.V."/>
            <person name="Faircloth B.C."/>
            <person name="Fujita M.K."/>
            <person name="Greenwold M.J."/>
            <person name="Hoffmann F.G."/>
            <person name="Howard J.M."/>
            <person name="Iguchi T."/>
            <person name="Janes D.E."/>
            <person name="Khan S.Y."/>
            <person name="Kohno S."/>
            <person name="de Koning A.J."/>
            <person name="Lance S.L."/>
            <person name="McCarthy F.M."/>
            <person name="McCormack J.E."/>
            <person name="Merchant M.E."/>
            <person name="Peterson D.G."/>
            <person name="Pollock D.D."/>
            <person name="Pourmand N."/>
            <person name="Raney B.J."/>
            <person name="Roessler K.A."/>
            <person name="Sanford J.R."/>
            <person name="Sawyer R.H."/>
            <person name="Schmidt C.J."/>
            <person name="Triplett E.W."/>
            <person name="Tuberville T.D."/>
            <person name="Venegas-Anaya M."/>
            <person name="Howard J.T."/>
            <person name="Jarvis E.D."/>
            <person name="Guillette L.J.Jr."/>
            <person name="Glenn T.C."/>
            <person name="Green R.E."/>
            <person name="Ray D.A."/>
        </authorList>
    </citation>
    <scope>NUCLEOTIDE SEQUENCE [LARGE SCALE GENOMIC DNA]</scope>
    <source>
        <strain evidence="1">KSC_2009_1</strain>
    </source>
</reference>
<sequence length="82" mass="9214">MEGSARVPETPGLLQKRYALPERICFNVLYQVVLNIALMSSAAAQYTGYDTSFRSESDNLHKSLHYHGGKRSFPLCTKYSVV</sequence>